<dbReference type="AlphaFoldDB" id="A0AAD7B4S7"/>
<protein>
    <recommendedName>
        <fullName evidence="2">BTB domain-containing protein</fullName>
    </recommendedName>
</protein>
<dbReference type="EMBL" id="JARKIF010000035">
    <property type="protein sequence ID" value="KAJ7610496.1"/>
    <property type="molecule type" value="Genomic_DNA"/>
</dbReference>
<dbReference type="SMART" id="SM00225">
    <property type="entry name" value="BTB"/>
    <property type="match status" value="1"/>
</dbReference>
<dbReference type="InterPro" id="IPR011333">
    <property type="entry name" value="SKP1/BTB/POZ_sf"/>
</dbReference>
<gene>
    <name evidence="3" type="ORF">FB45DRAFT_1066251</name>
</gene>
<evidence type="ECO:0000259" key="2">
    <source>
        <dbReference type="PROSITE" id="PS50097"/>
    </source>
</evidence>
<dbReference type="PROSITE" id="PS50097">
    <property type="entry name" value="BTB"/>
    <property type="match status" value="1"/>
</dbReference>
<organism evidence="3 4">
    <name type="scientific">Roridomyces roridus</name>
    <dbReference type="NCBI Taxonomy" id="1738132"/>
    <lineage>
        <taxon>Eukaryota</taxon>
        <taxon>Fungi</taxon>
        <taxon>Dikarya</taxon>
        <taxon>Basidiomycota</taxon>
        <taxon>Agaricomycotina</taxon>
        <taxon>Agaricomycetes</taxon>
        <taxon>Agaricomycetidae</taxon>
        <taxon>Agaricales</taxon>
        <taxon>Marasmiineae</taxon>
        <taxon>Mycenaceae</taxon>
        <taxon>Roridomyces</taxon>
    </lineage>
</organism>
<sequence length="340" mass="37356">MSDAPRPAKDAQSPFSGEPDPQETYPASDLILRSCDGVDFHVHKQILAFVSVFFSNMFAFPSGSAPPTELQRDGKSILLLPETEDILYRVLILAYPARSRKLYSLSAADLDSACLVHEAAQKYQFTYAQNLVVEMLMEDTLVDAHPHRLFAIATLRDLPSLGQKAALSTLKLPICPPNLTFPEMRLMRAESLQKLYDFHRLCSKNASDIVEEAGGPLEEKDLGAEGSLTLDADQSLCAWWMQNAHVDGCGAALDFGMVIPAPWFPKLIQNAIPKVPCMPTGATVASEILAAKTAVWHLRSDCDLCCDEGETDLESFARRISRVIDEKNATSAREPGILGF</sequence>
<dbReference type="Gene3D" id="3.30.710.10">
    <property type="entry name" value="Potassium Channel Kv1.1, Chain A"/>
    <property type="match status" value="1"/>
</dbReference>
<name>A0AAD7B4S7_9AGAR</name>
<comment type="caution">
    <text evidence="3">The sequence shown here is derived from an EMBL/GenBank/DDBJ whole genome shotgun (WGS) entry which is preliminary data.</text>
</comment>
<dbReference type="InterPro" id="IPR000210">
    <property type="entry name" value="BTB/POZ_dom"/>
</dbReference>
<feature type="domain" description="BTB" evidence="2">
    <location>
        <begin position="28"/>
        <end position="98"/>
    </location>
</feature>
<evidence type="ECO:0000256" key="1">
    <source>
        <dbReference type="SAM" id="MobiDB-lite"/>
    </source>
</evidence>
<evidence type="ECO:0000313" key="4">
    <source>
        <dbReference type="Proteomes" id="UP001221142"/>
    </source>
</evidence>
<keyword evidence="4" id="KW-1185">Reference proteome</keyword>
<dbReference type="Proteomes" id="UP001221142">
    <property type="component" value="Unassembled WGS sequence"/>
</dbReference>
<accession>A0AAD7B4S7</accession>
<dbReference type="SUPFAM" id="SSF54695">
    <property type="entry name" value="POZ domain"/>
    <property type="match status" value="1"/>
</dbReference>
<dbReference type="Pfam" id="PF00651">
    <property type="entry name" value="BTB"/>
    <property type="match status" value="1"/>
</dbReference>
<feature type="region of interest" description="Disordered" evidence="1">
    <location>
        <begin position="1"/>
        <end position="23"/>
    </location>
</feature>
<evidence type="ECO:0000313" key="3">
    <source>
        <dbReference type="EMBL" id="KAJ7610496.1"/>
    </source>
</evidence>
<proteinExistence type="predicted"/>
<reference evidence="3" key="1">
    <citation type="submission" date="2023-03" db="EMBL/GenBank/DDBJ databases">
        <title>Massive genome expansion in bonnet fungi (Mycena s.s.) driven by repeated elements and novel gene families across ecological guilds.</title>
        <authorList>
            <consortium name="Lawrence Berkeley National Laboratory"/>
            <person name="Harder C.B."/>
            <person name="Miyauchi S."/>
            <person name="Viragh M."/>
            <person name="Kuo A."/>
            <person name="Thoen E."/>
            <person name="Andreopoulos B."/>
            <person name="Lu D."/>
            <person name="Skrede I."/>
            <person name="Drula E."/>
            <person name="Henrissat B."/>
            <person name="Morin E."/>
            <person name="Kohler A."/>
            <person name="Barry K."/>
            <person name="LaButti K."/>
            <person name="Morin E."/>
            <person name="Salamov A."/>
            <person name="Lipzen A."/>
            <person name="Mereny Z."/>
            <person name="Hegedus B."/>
            <person name="Baldrian P."/>
            <person name="Stursova M."/>
            <person name="Weitz H."/>
            <person name="Taylor A."/>
            <person name="Grigoriev I.V."/>
            <person name="Nagy L.G."/>
            <person name="Martin F."/>
            <person name="Kauserud H."/>
        </authorList>
    </citation>
    <scope>NUCLEOTIDE SEQUENCE</scope>
    <source>
        <strain evidence="3">9284</strain>
    </source>
</reference>